<organism evidence="1 2">
    <name type="scientific">Panicum miliaceum</name>
    <name type="common">Proso millet</name>
    <name type="synonym">Broomcorn millet</name>
    <dbReference type="NCBI Taxonomy" id="4540"/>
    <lineage>
        <taxon>Eukaryota</taxon>
        <taxon>Viridiplantae</taxon>
        <taxon>Streptophyta</taxon>
        <taxon>Embryophyta</taxon>
        <taxon>Tracheophyta</taxon>
        <taxon>Spermatophyta</taxon>
        <taxon>Magnoliopsida</taxon>
        <taxon>Liliopsida</taxon>
        <taxon>Poales</taxon>
        <taxon>Poaceae</taxon>
        <taxon>PACMAD clade</taxon>
        <taxon>Panicoideae</taxon>
        <taxon>Panicodae</taxon>
        <taxon>Paniceae</taxon>
        <taxon>Panicinae</taxon>
        <taxon>Panicum</taxon>
        <taxon>Panicum sect. Panicum</taxon>
    </lineage>
</organism>
<dbReference type="Proteomes" id="UP000275267">
    <property type="component" value="Unassembled WGS sequence"/>
</dbReference>
<dbReference type="AlphaFoldDB" id="A0A3L6TP87"/>
<comment type="caution">
    <text evidence="1">The sequence shown here is derived from an EMBL/GenBank/DDBJ whole genome shotgun (WGS) entry which is preliminary data.</text>
</comment>
<dbReference type="EMBL" id="PQIB02000001">
    <property type="protein sequence ID" value="RLN42059.1"/>
    <property type="molecule type" value="Genomic_DNA"/>
</dbReference>
<sequence>MEEGSESEDVQIYLIALGVEKHQSPVTFQLHSPINKIAYENSSSLLHSLIELGTPTTEKVRLMLKFISKNSVLESLVLDRATDDRDNKSNVRITINTTESRATLTAYKTYEGAEGLWKSVNIYSMVSKSSDANVINSIFGDGEVKYDGCSASNFYPLQIDFTKDFAQTGEILGKFDTIMIGLINIF</sequence>
<evidence type="ECO:0000313" key="1">
    <source>
        <dbReference type="EMBL" id="RLN42059.1"/>
    </source>
</evidence>
<reference evidence="2" key="1">
    <citation type="journal article" date="2019" name="Nat. Commun.">
        <title>The genome of broomcorn millet.</title>
        <authorList>
            <person name="Zou C."/>
            <person name="Miki D."/>
            <person name="Li D."/>
            <person name="Tang Q."/>
            <person name="Xiao L."/>
            <person name="Rajput S."/>
            <person name="Deng P."/>
            <person name="Jia W."/>
            <person name="Huang R."/>
            <person name="Zhang M."/>
            <person name="Sun Y."/>
            <person name="Hu J."/>
            <person name="Fu X."/>
            <person name="Schnable P.S."/>
            <person name="Li F."/>
            <person name="Zhang H."/>
            <person name="Feng B."/>
            <person name="Zhu X."/>
            <person name="Liu R."/>
            <person name="Schnable J.C."/>
            <person name="Zhu J.-K."/>
            <person name="Zhang H."/>
        </authorList>
    </citation>
    <scope>NUCLEOTIDE SEQUENCE [LARGE SCALE GENOMIC DNA]</scope>
</reference>
<evidence type="ECO:0000313" key="2">
    <source>
        <dbReference type="Proteomes" id="UP000275267"/>
    </source>
</evidence>
<keyword evidence="2" id="KW-1185">Reference proteome</keyword>
<gene>
    <name evidence="1" type="ORF">C2845_PM01G29650</name>
</gene>
<proteinExistence type="predicted"/>
<protein>
    <submittedName>
        <fullName evidence="1">Uncharacterized protein</fullName>
    </submittedName>
</protein>
<name>A0A3L6TP87_PANMI</name>
<accession>A0A3L6TP87</accession>